<keyword evidence="2" id="KW-1185">Reference proteome</keyword>
<protein>
    <submittedName>
        <fullName evidence="1">Uncharacterized protein</fullName>
    </submittedName>
</protein>
<accession>A0A3S9SWF9</accession>
<gene>
    <name evidence="1" type="ORF">BBF96_03925</name>
</gene>
<reference evidence="1 2" key="1">
    <citation type="submission" date="2016-07" db="EMBL/GenBank/DDBJ databases">
        <title>Genome and transcriptome analysis of iron-reducing fermentative bacteria Anoxybacter fermentans.</title>
        <authorList>
            <person name="Zeng X."/>
            <person name="Shao Z."/>
        </authorList>
    </citation>
    <scope>NUCLEOTIDE SEQUENCE [LARGE SCALE GENOMIC DNA]</scope>
    <source>
        <strain evidence="1 2">DY22613</strain>
    </source>
</reference>
<evidence type="ECO:0000313" key="2">
    <source>
        <dbReference type="Proteomes" id="UP000267250"/>
    </source>
</evidence>
<dbReference type="Proteomes" id="UP000267250">
    <property type="component" value="Chromosome"/>
</dbReference>
<proteinExistence type="predicted"/>
<dbReference type="AlphaFoldDB" id="A0A3S9SWF9"/>
<dbReference type="RefSeq" id="WP_127015938.1">
    <property type="nucleotide sequence ID" value="NZ_CP016379.1"/>
</dbReference>
<evidence type="ECO:0000313" key="1">
    <source>
        <dbReference type="EMBL" id="AZR72608.1"/>
    </source>
</evidence>
<sequence length="63" mass="7782">MAKYNLELFFYPDRKQLTGVCQIIFSNQSSRTLEKIYLRLDLNRSQDNQFLERFDQDSRWMRN</sequence>
<dbReference type="EMBL" id="CP016379">
    <property type="protein sequence ID" value="AZR72608.1"/>
    <property type="molecule type" value="Genomic_DNA"/>
</dbReference>
<dbReference type="KEGG" id="aft:BBF96_03925"/>
<name>A0A3S9SWF9_9FIRM</name>
<organism evidence="1 2">
    <name type="scientific">Anoxybacter fermentans</name>
    <dbReference type="NCBI Taxonomy" id="1323375"/>
    <lineage>
        <taxon>Bacteria</taxon>
        <taxon>Bacillati</taxon>
        <taxon>Bacillota</taxon>
        <taxon>Clostridia</taxon>
        <taxon>Halanaerobiales</taxon>
        <taxon>Anoxybacter</taxon>
    </lineage>
</organism>
<dbReference type="OrthoDB" id="9814383at2"/>